<dbReference type="OrthoDB" id="9778554at2"/>
<dbReference type="STRING" id="1471761.B0W44_15080"/>
<evidence type="ECO:0000256" key="8">
    <source>
        <dbReference type="ARBA" id="ARBA00022927"/>
    </source>
</evidence>
<evidence type="ECO:0000256" key="4">
    <source>
        <dbReference type="ARBA" id="ARBA00022448"/>
    </source>
</evidence>
<keyword evidence="10" id="KW-0472">Membrane</keyword>
<dbReference type="PANTHER" id="PTHR43134">
    <property type="entry name" value="SIGNAL RECOGNITION PARTICLE RECEPTOR SUBUNIT ALPHA"/>
    <property type="match status" value="1"/>
</dbReference>
<keyword evidence="6" id="KW-0547">Nucleotide-binding</keyword>
<keyword evidence="4" id="KW-0813">Transport</keyword>
<keyword evidence="17" id="KW-1185">Reference proteome</keyword>
<dbReference type="GO" id="GO:0006614">
    <property type="term" value="P:SRP-dependent cotranslational protein targeting to membrane"/>
    <property type="evidence" value="ECO:0007669"/>
    <property type="project" value="InterPro"/>
</dbReference>
<dbReference type="RefSeq" id="WP_077720743.1">
    <property type="nucleotide sequence ID" value="NZ_CP019699.1"/>
</dbReference>
<feature type="domain" description="AAA+ ATPase" evidence="14">
    <location>
        <begin position="167"/>
        <end position="310"/>
    </location>
</feature>
<evidence type="ECO:0000259" key="14">
    <source>
        <dbReference type="SMART" id="SM00382"/>
    </source>
</evidence>
<evidence type="ECO:0000313" key="16">
    <source>
        <dbReference type="EMBL" id="AQS56874.1"/>
    </source>
</evidence>
<comment type="function">
    <text evidence="12">Necessary for flagellar biosynthesis. May be involved in translocation of the flagellum.</text>
</comment>
<evidence type="ECO:0000256" key="2">
    <source>
        <dbReference type="ARBA" id="ARBA00008531"/>
    </source>
</evidence>
<proteinExistence type="inferred from homology"/>
<dbReference type="EMBL" id="CP019699">
    <property type="protein sequence ID" value="AQS56874.1"/>
    <property type="molecule type" value="Genomic_DNA"/>
</dbReference>
<evidence type="ECO:0000313" key="17">
    <source>
        <dbReference type="Proteomes" id="UP000188603"/>
    </source>
</evidence>
<evidence type="ECO:0000259" key="15">
    <source>
        <dbReference type="SMART" id="SM00962"/>
    </source>
</evidence>
<evidence type="ECO:0000256" key="9">
    <source>
        <dbReference type="ARBA" id="ARBA00023134"/>
    </source>
</evidence>
<keyword evidence="9" id="KW-0342">GTP-binding</keyword>
<dbReference type="Gene3D" id="1.20.120.1380">
    <property type="entry name" value="Flagellar FlhF biosynthesis protein, N domain"/>
    <property type="match status" value="1"/>
</dbReference>
<dbReference type="SMART" id="SM00382">
    <property type="entry name" value="AAA"/>
    <property type="match status" value="1"/>
</dbReference>
<reference evidence="16 17" key="1">
    <citation type="journal article" date="2015" name="Int. J. Syst. Evol. Microbiol.">
        <title>Novibacillus thermophilus gen. nov., sp. nov., a Gram-staining-negative and moderately thermophilic member of the family Thermoactinomycetaceae.</title>
        <authorList>
            <person name="Yang G."/>
            <person name="Chen J."/>
            <person name="Zhou S."/>
        </authorList>
    </citation>
    <scope>NUCLEOTIDE SEQUENCE [LARGE SCALE GENOMIC DNA]</scope>
    <source>
        <strain evidence="16 17">SG-1</strain>
    </source>
</reference>
<dbReference type="GO" id="GO:0015031">
    <property type="term" value="P:protein transport"/>
    <property type="evidence" value="ECO:0007669"/>
    <property type="project" value="UniProtKB-KW"/>
</dbReference>
<evidence type="ECO:0000256" key="1">
    <source>
        <dbReference type="ARBA" id="ARBA00004413"/>
    </source>
</evidence>
<evidence type="ECO:0000256" key="3">
    <source>
        <dbReference type="ARBA" id="ARBA00014919"/>
    </source>
</evidence>
<feature type="domain" description="SRP54-type proteins GTP-binding" evidence="15">
    <location>
        <begin position="168"/>
        <end position="359"/>
    </location>
</feature>
<dbReference type="InterPro" id="IPR000897">
    <property type="entry name" value="SRP54_GTPase_dom"/>
</dbReference>
<dbReference type="SUPFAM" id="SSF52540">
    <property type="entry name" value="P-loop containing nucleoside triphosphate hydrolases"/>
    <property type="match status" value="1"/>
</dbReference>
<protein>
    <recommendedName>
        <fullName evidence="3">Flagellar biosynthesis protein FlhF</fullName>
    </recommendedName>
    <alternativeName>
        <fullName evidence="13">Flagella-associated GTP-binding protein</fullName>
    </alternativeName>
</protein>
<dbReference type="PANTHER" id="PTHR43134:SF3">
    <property type="entry name" value="FLAGELLAR BIOSYNTHESIS PROTEIN FLHF"/>
    <property type="match status" value="1"/>
</dbReference>
<dbReference type="GO" id="GO:0005047">
    <property type="term" value="F:signal recognition particle binding"/>
    <property type="evidence" value="ECO:0007669"/>
    <property type="project" value="TreeGrafter"/>
</dbReference>
<keyword evidence="5" id="KW-1003">Cell membrane</keyword>
<dbReference type="AlphaFoldDB" id="A0A1U9KA23"/>
<keyword evidence="8" id="KW-0653">Protein transport</keyword>
<dbReference type="InterPro" id="IPR047040">
    <property type="entry name" value="FlhF__GTPase_dom"/>
</dbReference>
<accession>A0A1U9KA23</accession>
<comment type="similarity">
    <text evidence="2">Belongs to the GTP-binding SRP family.</text>
</comment>
<keyword evidence="7" id="KW-1005">Bacterial flagellum biogenesis</keyword>
<evidence type="ECO:0000256" key="7">
    <source>
        <dbReference type="ARBA" id="ARBA00022795"/>
    </source>
</evidence>
<dbReference type="KEGG" id="ntr:B0W44_15080"/>
<dbReference type="Gene3D" id="3.40.50.300">
    <property type="entry name" value="P-loop containing nucleotide triphosphate hydrolases"/>
    <property type="match status" value="1"/>
</dbReference>
<evidence type="ECO:0000256" key="5">
    <source>
        <dbReference type="ARBA" id="ARBA00022475"/>
    </source>
</evidence>
<dbReference type="GO" id="GO:0005525">
    <property type="term" value="F:GTP binding"/>
    <property type="evidence" value="ECO:0007669"/>
    <property type="project" value="UniProtKB-KW"/>
</dbReference>
<name>A0A1U9KA23_9BACL</name>
<gene>
    <name evidence="16" type="ORF">B0W44_15080</name>
</gene>
<dbReference type="InterPro" id="IPR003593">
    <property type="entry name" value="AAA+_ATPase"/>
</dbReference>
<dbReference type="FunFam" id="3.40.50.300:FF:000695">
    <property type="entry name" value="Flagellar biosynthesis regulator FlhF"/>
    <property type="match status" value="1"/>
</dbReference>
<evidence type="ECO:0000256" key="12">
    <source>
        <dbReference type="ARBA" id="ARBA00025337"/>
    </source>
</evidence>
<keyword evidence="11" id="KW-1006">Bacterial flagellum protein export</keyword>
<dbReference type="Proteomes" id="UP000188603">
    <property type="component" value="Chromosome"/>
</dbReference>
<dbReference type="InterPro" id="IPR027417">
    <property type="entry name" value="P-loop_NTPase"/>
</dbReference>
<sequence>MKVKRYVANSLPDAMSRIRDDLGDTAVILDSKPIKHGGLWGLFGKQRFEVIAAVDHGVEGPRLKQHRVERDSPQDGLKREIESIKQMMEQWMYTQQNDLPRPFAAVETHLKRQHVTDDVIASLFRNVQPRIRDIQNADEKEIYSLVAGEIRERFEARVGTPLSVGSGPKTVYLIGPTGVGKTTTIAKMAAVYVLEQGLSVGLIAADTFRIAAVKQLKTYADILNVPIHVAHDPNEMKEAKEKLSHCDVVLVDTAGRNYRQKMNVSELFAYIQHSDQAAIHLVLSLTMRDEDIDAVLESVSSIPVTHLLLTKADETTSYGLMLNLVSKTPYKLGLITTGQNVPDDMVEADADQLTQWIMEEVDGNA</sequence>
<evidence type="ECO:0000256" key="13">
    <source>
        <dbReference type="ARBA" id="ARBA00030866"/>
    </source>
</evidence>
<dbReference type="Pfam" id="PF00448">
    <property type="entry name" value="SRP54"/>
    <property type="match status" value="1"/>
</dbReference>
<dbReference type="SMART" id="SM00962">
    <property type="entry name" value="SRP54"/>
    <property type="match status" value="1"/>
</dbReference>
<dbReference type="GO" id="GO:0044781">
    <property type="term" value="P:bacterial-type flagellum organization"/>
    <property type="evidence" value="ECO:0007669"/>
    <property type="project" value="UniProtKB-KW"/>
</dbReference>
<comment type="subcellular location">
    <subcellularLocation>
        <location evidence="1">Cell membrane</location>
        <topology evidence="1">Peripheral membrane protein</topology>
        <orientation evidence="1">Cytoplasmic side</orientation>
    </subcellularLocation>
</comment>
<evidence type="ECO:0000256" key="6">
    <source>
        <dbReference type="ARBA" id="ARBA00022741"/>
    </source>
</evidence>
<dbReference type="GO" id="GO:0005886">
    <property type="term" value="C:plasma membrane"/>
    <property type="evidence" value="ECO:0007669"/>
    <property type="project" value="UniProtKB-SubCell"/>
</dbReference>
<dbReference type="GO" id="GO:0003924">
    <property type="term" value="F:GTPase activity"/>
    <property type="evidence" value="ECO:0007669"/>
    <property type="project" value="InterPro"/>
</dbReference>
<organism evidence="16 17">
    <name type="scientific">Novibacillus thermophilus</name>
    <dbReference type="NCBI Taxonomy" id="1471761"/>
    <lineage>
        <taxon>Bacteria</taxon>
        <taxon>Bacillati</taxon>
        <taxon>Bacillota</taxon>
        <taxon>Bacilli</taxon>
        <taxon>Bacillales</taxon>
        <taxon>Thermoactinomycetaceae</taxon>
        <taxon>Novibacillus</taxon>
    </lineage>
</organism>
<dbReference type="CDD" id="cd17873">
    <property type="entry name" value="FlhF"/>
    <property type="match status" value="1"/>
</dbReference>
<evidence type="ECO:0000256" key="10">
    <source>
        <dbReference type="ARBA" id="ARBA00023136"/>
    </source>
</evidence>
<evidence type="ECO:0000256" key="11">
    <source>
        <dbReference type="ARBA" id="ARBA00023225"/>
    </source>
</evidence>